<accession>A0ACC1R2C8</accession>
<reference evidence="1" key="1">
    <citation type="submission" date="2022-07" db="EMBL/GenBank/DDBJ databases">
        <title>Genome Sequence of Lecanicillium saksenae.</title>
        <authorList>
            <person name="Buettner E."/>
        </authorList>
    </citation>
    <scope>NUCLEOTIDE SEQUENCE</scope>
    <source>
        <strain evidence="1">VT-O1</strain>
    </source>
</reference>
<gene>
    <name evidence="1" type="ORF">NLG97_g2588</name>
</gene>
<dbReference type="Proteomes" id="UP001148737">
    <property type="component" value="Unassembled WGS sequence"/>
</dbReference>
<protein>
    <submittedName>
        <fullName evidence="1">Uncharacterized protein</fullName>
    </submittedName>
</protein>
<proteinExistence type="predicted"/>
<evidence type="ECO:0000313" key="2">
    <source>
        <dbReference type="Proteomes" id="UP001148737"/>
    </source>
</evidence>
<comment type="caution">
    <text evidence="1">The sequence shown here is derived from an EMBL/GenBank/DDBJ whole genome shotgun (WGS) entry which is preliminary data.</text>
</comment>
<evidence type="ECO:0000313" key="1">
    <source>
        <dbReference type="EMBL" id="KAJ3496535.1"/>
    </source>
</evidence>
<organism evidence="1 2">
    <name type="scientific">Lecanicillium saksenae</name>
    <dbReference type="NCBI Taxonomy" id="468837"/>
    <lineage>
        <taxon>Eukaryota</taxon>
        <taxon>Fungi</taxon>
        <taxon>Dikarya</taxon>
        <taxon>Ascomycota</taxon>
        <taxon>Pezizomycotina</taxon>
        <taxon>Sordariomycetes</taxon>
        <taxon>Hypocreomycetidae</taxon>
        <taxon>Hypocreales</taxon>
        <taxon>Cordycipitaceae</taxon>
        <taxon>Lecanicillium</taxon>
    </lineage>
</organism>
<keyword evidence="2" id="KW-1185">Reference proteome</keyword>
<dbReference type="EMBL" id="JANAKD010000181">
    <property type="protein sequence ID" value="KAJ3496535.1"/>
    <property type="molecule type" value="Genomic_DNA"/>
</dbReference>
<sequence>MATLAADRHFWDPLADVFDFSLTFQESMLQIVPSIVGVALFPVFFFRFRNEPVYVRSSPMLWAKLMPCAALIVCQAVSVGLRKSAGADDTKTAMPAASLELLAVINLGIMVYVGHKHAIRSSGLIASYVLVTFLFDIVKSRAFFLRSGLQALAGIATATAALRLCLLILEEVSKKNILIDEKVREATGPEATSGFFTRLFFIFLNRMLVTGFFQELQNPDIVKLDADFDSERLHAQLRQHWERDEGEENEASSRYRLILACFYAFKWDLFIIFIPRLANIGVSFAQPFLVEIVTRTAELDNEGRADEISAGQRGGMQGATLFIFVTLAVSKTATAHLSNRLATKVRGALVSQLMEKTHGLSEREAKKSSVLTHMSSDIENIASGLTNFIGIPFTIFEVGLGVYFLSRFIGVTCLSVLLPVLATNFGSFFLSKKTGPAMARWNAAIQVRISRTTEVLQQLPSIKMLGLGPVMREQIHRLRIKEMDISRPYRFFMMFLNILQEFADVGTPVVVVAFAFFYKGFDRKITPSLVFPTLTVITLIQGPTITALGAYTDVATMLACFDRIQQFLLLPERQDSRVKWDPAAPPGTFEPRPIHYGSTVMRARQPAQSPNGIIQFVNASIAPVEMEGSLLSEVNFSLLRGSVSGVVGRTGSGKSTFFKSILGETRNDSGYVYTDQVSIAYCGPNHWLKDSSIRSNIIGCLPFDAVRYEISISVCQLEHDLSQLPGGDEFRVGPNGLNLSGGQRQRVSIARAVFARCDITILDDSFSSLDRRTATAILFGLCGSEGILRTSGSTVLLSTYIPEFMDVSDQLIHIDDEGHLSLESRPAQGSVRSQAITNYLNSARPCVSEDSEDKEKSSLQRFWNTGDKESYGTEEAYGRRKGNWRLYMILINSVGKLKSLGLAGLALILSISEFLPEIYMRKWSEEGPENGEYYIGYLVLALFSCGVIAVAYWVLFTVFAVQSAVNLHEQILDVTMRATLGFLTSTKTGNLLNRFSQDANLFSKVLPGFLFRTLYMFFGSLTLIGIILSSAAYMLAVFPFLLAAIYFVQAFYLRTSRQMRHIDIEEKAPLYTFFCETAEGLLHIRAFGWLAKNMATGYQLLNRSQQPYYLMLCIQQWLGLVLGLVTSAVAFIMVTIAVWAKHGTSGPAIGLSFLSVLNFQRTLVLLLESWTGSETSVAALGRLEIFCKRTPQEPRPPLPEDVPPDWAPDGDVDFSSASARYHPSEEVPPQIRDLSLAIVPGEKVGLIGRTGSGKSSLLLTILGFLYYQGKVELDGIDVKTLDADFLRSRIITITQDPVILNETVRKNLLPFTINDSEEMTDEKRAERDALDVELTNVLRRLNLWDILRDKGGLDAILPEVGYSKGELQVFSIARAIIRRYESASNLVLIDEAASNLDLVRADDTQEVLREAFADCTVITVAHREEALQAVDFTVVLEGGSMLTLGEAQAAASRLFSSVA</sequence>
<name>A0ACC1R2C8_9HYPO</name>